<sequence>MNSQTARRPNKPKSTRPTRSRRYTKQTAHVEARRDGKPLIFGWGGHLSRTEKTHLQRRSIWVLASLVALAIIGTIAYAWINLNILIPNHTITSVNGEAIHLGDYRKMAALQAQLHVNKIGSLTTQSDTLSKQSSDLQKTIDATNKQIDDLNKQIAGLKADESAKRADLEKQLNDAKTKVQDTQKQKDALDAKNNDITANQIPNEQQLYTQSQVANDSADWLQQDVLIRQWESKQNNAVRAQVEPSSSAIEQALKDFKNAIPKTDGDKYQKFLDKDRVSDQDIRAMLGVQVRRANMQKYLASLDKSPSYQVQARGLTLDTKDNAQKALDRLKKGEDFAKVAKEMSKDTNTNTKGGDFGWMAPGQYALDYTQKVGGAVDNWLFDPARKVNELSPIISDAGSFHIVQVTGIEQSKEVDSKKLQDLQTSALELWIVKEKARLGSKITAVDLDTILDSSNIPSDVPSSPPSQQNPTLGG</sequence>
<evidence type="ECO:0000259" key="5">
    <source>
        <dbReference type="PROSITE" id="PS50198"/>
    </source>
</evidence>
<organism evidence="6 7">
    <name type="scientific">Ktedonospora formicarum</name>
    <dbReference type="NCBI Taxonomy" id="2778364"/>
    <lineage>
        <taxon>Bacteria</taxon>
        <taxon>Bacillati</taxon>
        <taxon>Chloroflexota</taxon>
        <taxon>Ktedonobacteria</taxon>
        <taxon>Ktedonobacterales</taxon>
        <taxon>Ktedonobacteraceae</taxon>
        <taxon>Ktedonospora</taxon>
    </lineage>
</organism>
<comment type="caution">
    <text evidence="6">The sequence shown here is derived from an EMBL/GenBank/DDBJ whole genome shotgun (WGS) entry which is preliminary data.</text>
</comment>
<keyword evidence="4" id="KW-1133">Transmembrane helix</keyword>
<feature type="transmembrane region" description="Helical" evidence="4">
    <location>
        <begin position="59"/>
        <end position="80"/>
    </location>
</feature>
<feature type="domain" description="PpiC" evidence="5">
    <location>
        <begin position="307"/>
        <end position="407"/>
    </location>
</feature>
<dbReference type="RefSeq" id="WP_220193461.1">
    <property type="nucleotide sequence ID" value="NZ_BNJF01000001.1"/>
</dbReference>
<feature type="coiled-coil region" evidence="2">
    <location>
        <begin position="133"/>
        <end position="199"/>
    </location>
</feature>
<evidence type="ECO:0000256" key="4">
    <source>
        <dbReference type="SAM" id="Phobius"/>
    </source>
</evidence>
<evidence type="ECO:0000313" key="7">
    <source>
        <dbReference type="Proteomes" id="UP000612362"/>
    </source>
</evidence>
<dbReference type="GO" id="GO:0003755">
    <property type="term" value="F:peptidyl-prolyl cis-trans isomerase activity"/>
    <property type="evidence" value="ECO:0007669"/>
    <property type="project" value="UniProtKB-KW"/>
</dbReference>
<dbReference type="PROSITE" id="PS50198">
    <property type="entry name" value="PPIC_PPIASE_2"/>
    <property type="match status" value="1"/>
</dbReference>
<feature type="region of interest" description="Disordered" evidence="3">
    <location>
        <begin position="1"/>
        <end position="29"/>
    </location>
</feature>
<evidence type="ECO:0000256" key="1">
    <source>
        <dbReference type="PROSITE-ProRule" id="PRU00278"/>
    </source>
</evidence>
<accession>A0A8J3HU45</accession>
<keyword evidence="7" id="KW-1185">Reference proteome</keyword>
<dbReference type="AlphaFoldDB" id="A0A8J3HU45"/>
<dbReference type="PANTHER" id="PTHR47245">
    <property type="entry name" value="PEPTIDYLPROLYL ISOMERASE"/>
    <property type="match status" value="1"/>
</dbReference>
<reference evidence="6" key="1">
    <citation type="submission" date="2020-10" db="EMBL/GenBank/DDBJ databases">
        <title>Taxonomic study of unclassified bacteria belonging to the class Ktedonobacteria.</title>
        <authorList>
            <person name="Yabe S."/>
            <person name="Wang C.M."/>
            <person name="Zheng Y."/>
            <person name="Sakai Y."/>
            <person name="Cavaletti L."/>
            <person name="Monciardini P."/>
            <person name="Donadio S."/>
        </authorList>
    </citation>
    <scope>NUCLEOTIDE SEQUENCE</scope>
    <source>
        <strain evidence="6">SOSP1-1</strain>
    </source>
</reference>
<dbReference type="Gene3D" id="3.10.50.40">
    <property type="match status" value="1"/>
</dbReference>
<gene>
    <name evidence="6" type="ORF">KSX_21900</name>
</gene>
<dbReference type="EMBL" id="BNJF01000001">
    <property type="protein sequence ID" value="GHO44027.1"/>
    <property type="molecule type" value="Genomic_DNA"/>
</dbReference>
<keyword evidence="4" id="KW-0472">Membrane</keyword>
<keyword evidence="2" id="KW-0175">Coiled coil</keyword>
<dbReference type="InterPro" id="IPR000297">
    <property type="entry name" value="PPIase_PpiC"/>
</dbReference>
<proteinExistence type="predicted"/>
<evidence type="ECO:0000256" key="3">
    <source>
        <dbReference type="SAM" id="MobiDB-lite"/>
    </source>
</evidence>
<dbReference type="Pfam" id="PF13616">
    <property type="entry name" value="Rotamase_3"/>
    <property type="match status" value="1"/>
</dbReference>
<dbReference type="InterPro" id="IPR046357">
    <property type="entry name" value="PPIase_dom_sf"/>
</dbReference>
<feature type="region of interest" description="Disordered" evidence="3">
    <location>
        <begin position="453"/>
        <end position="474"/>
    </location>
</feature>
<keyword evidence="1" id="KW-0413">Isomerase</keyword>
<keyword evidence="4" id="KW-0812">Transmembrane</keyword>
<keyword evidence="1" id="KW-0697">Rotamase</keyword>
<dbReference type="InterPro" id="IPR027304">
    <property type="entry name" value="Trigger_fact/SurA_dom_sf"/>
</dbReference>
<evidence type="ECO:0000313" key="6">
    <source>
        <dbReference type="EMBL" id="GHO44027.1"/>
    </source>
</evidence>
<dbReference type="InterPro" id="IPR050245">
    <property type="entry name" value="PrsA_foldase"/>
</dbReference>
<dbReference type="SUPFAM" id="SSF109998">
    <property type="entry name" value="Triger factor/SurA peptide-binding domain-like"/>
    <property type="match status" value="1"/>
</dbReference>
<evidence type="ECO:0000256" key="2">
    <source>
        <dbReference type="SAM" id="Coils"/>
    </source>
</evidence>
<dbReference type="PANTHER" id="PTHR47245:SF2">
    <property type="entry name" value="PEPTIDYL-PROLYL CIS-TRANS ISOMERASE HP_0175-RELATED"/>
    <property type="match status" value="1"/>
</dbReference>
<protein>
    <recommendedName>
        <fullName evidence="5">PpiC domain-containing protein</fullName>
    </recommendedName>
</protein>
<dbReference type="Proteomes" id="UP000612362">
    <property type="component" value="Unassembled WGS sequence"/>
</dbReference>
<name>A0A8J3HU45_9CHLR</name>
<feature type="compositionally biased region" description="Basic residues" evidence="3">
    <location>
        <begin position="8"/>
        <end position="24"/>
    </location>
</feature>
<dbReference type="SUPFAM" id="SSF54534">
    <property type="entry name" value="FKBP-like"/>
    <property type="match status" value="1"/>
</dbReference>